<reference evidence="1" key="1">
    <citation type="submission" date="2020-11" db="EMBL/GenBank/DDBJ databases">
        <authorList>
            <consortium name="DOE Joint Genome Institute"/>
            <person name="Ahrendt S."/>
            <person name="Riley R."/>
            <person name="Andreopoulos W."/>
            <person name="Labutti K."/>
            <person name="Pangilinan J."/>
            <person name="Ruiz-Duenas F.J."/>
            <person name="Barrasa J.M."/>
            <person name="Sanchez-Garcia M."/>
            <person name="Camarero S."/>
            <person name="Miyauchi S."/>
            <person name="Serrano A."/>
            <person name="Linde D."/>
            <person name="Babiker R."/>
            <person name="Drula E."/>
            <person name="Ayuso-Fernandez I."/>
            <person name="Pacheco R."/>
            <person name="Padilla G."/>
            <person name="Ferreira P."/>
            <person name="Barriuso J."/>
            <person name="Kellner H."/>
            <person name="Castanera R."/>
            <person name="Alfaro M."/>
            <person name="Ramirez L."/>
            <person name="Pisabarro A.G."/>
            <person name="Kuo A."/>
            <person name="Tritt A."/>
            <person name="Lipzen A."/>
            <person name="He G."/>
            <person name="Yan M."/>
            <person name="Ng V."/>
            <person name="Cullen D."/>
            <person name="Martin F."/>
            <person name="Rosso M.-N."/>
            <person name="Henrissat B."/>
            <person name="Hibbett D."/>
            <person name="Martinez A.T."/>
            <person name="Grigoriev I.V."/>
        </authorList>
    </citation>
    <scope>NUCLEOTIDE SEQUENCE</scope>
    <source>
        <strain evidence="1">MF-IS2</strain>
    </source>
</reference>
<evidence type="ECO:0000313" key="2">
    <source>
        <dbReference type="Proteomes" id="UP000807342"/>
    </source>
</evidence>
<accession>A0A9P5XAH4</accession>
<gene>
    <name evidence="1" type="ORF">P691DRAFT_805234</name>
</gene>
<proteinExistence type="predicted"/>
<sequence>MSIPEEAFRAHVSKEMRVEYRTRYPCEYTASFGPGVDTPTELPIKRRLQVGKATYAYTTPKVRGPSPHVLVHPVQKASSSFFCIVYRPGKSDLRPTLTRDGLLGNRNHLWIAVINQGSLVRWRTGSWDFISLSDINDRFLPALVHLGIGFPGDKSRLATYDNGVYGK</sequence>
<dbReference type="Proteomes" id="UP000807342">
    <property type="component" value="Unassembled WGS sequence"/>
</dbReference>
<dbReference type="EMBL" id="MU151283">
    <property type="protein sequence ID" value="KAF9445741.1"/>
    <property type="molecule type" value="Genomic_DNA"/>
</dbReference>
<evidence type="ECO:0000313" key="1">
    <source>
        <dbReference type="EMBL" id="KAF9445741.1"/>
    </source>
</evidence>
<comment type="caution">
    <text evidence="1">The sequence shown here is derived from an EMBL/GenBank/DDBJ whole genome shotgun (WGS) entry which is preliminary data.</text>
</comment>
<organism evidence="1 2">
    <name type="scientific">Macrolepiota fuliginosa MF-IS2</name>
    <dbReference type="NCBI Taxonomy" id="1400762"/>
    <lineage>
        <taxon>Eukaryota</taxon>
        <taxon>Fungi</taxon>
        <taxon>Dikarya</taxon>
        <taxon>Basidiomycota</taxon>
        <taxon>Agaricomycotina</taxon>
        <taxon>Agaricomycetes</taxon>
        <taxon>Agaricomycetidae</taxon>
        <taxon>Agaricales</taxon>
        <taxon>Agaricineae</taxon>
        <taxon>Agaricaceae</taxon>
        <taxon>Macrolepiota</taxon>
    </lineage>
</organism>
<keyword evidence="2" id="KW-1185">Reference proteome</keyword>
<protein>
    <submittedName>
        <fullName evidence="1">Uncharacterized protein</fullName>
    </submittedName>
</protein>
<name>A0A9P5XAH4_9AGAR</name>
<dbReference type="AlphaFoldDB" id="A0A9P5XAH4"/>